<dbReference type="EMBL" id="SMFY01000001">
    <property type="protein sequence ID" value="TCK30782.1"/>
    <property type="molecule type" value="Genomic_DNA"/>
</dbReference>
<evidence type="ECO:0000313" key="4">
    <source>
        <dbReference type="Proteomes" id="UP000295030"/>
    </source>
</evidence>
<dbReference type="Proteomes" id="UP000295030">
    <property type="component" value="Unassembled WGS sequence"/>
</dbReference>
<feature type="transmembrane region" description="Helical" evidence="1">
    <location>
        <begin position="20"/>
        <end position="37"/>
    </location>
</feature>
<feature type="transmembrane region" description="Helical" evidence="1">
    <location>
        <begin position="118"/>
        <end position="139"/>
    </location>
</feature>
<evidence type="ECO:0000259" key="2">
    <source>
        <dbReference type="Pfam" id="PF05232"/>
    </source>
</evidence>
<keyword evidence="1" id="KW-0812">Transmembrane</keyword>
<sequence>MKGKTVMRGTADRIRHVVSFEIIALSLITPLGAWVFGVPMAEMGAVGAGAALIAAGWNYLFNLGFDHALARWRGSVRKTLGLRVLHAVLFEAGLVAALVPFVAWYLGVGLVEALLMDLALAGFFLVYAFAFNWSYDALFPINETPRPMSAASRG</sequence>
<feature type="transmembrane region" description="Helical" evidence="1">
    <location>
        <begin position="84"/>
        <end position="106"/>
    </location>
</feature>
<feature type="domain" description="Chlorhexidine efflux transporter" evidence="2">
    <location>
        <begin position="78"/>
        <end position="140"/>
    </location>
</feature>
<protein>
    <submittedName>
        <fullName evidence="3">Putative membrane protein</fullName>
    </submittedName>
</protein>
<feature type="domain" description="Chlorhexidine efflux transporter" evidence="2">
    <location>
        <begin position="8"/>
        <end position="71"/>
    </location>
</feature>
<dbReference type="Pfam" id="PF05232">
    <property type="entry name" value="BTP"/>
    <property type="match status" value="2"/>
</dbReference>
<evidence type="ECO:0000256" key="1">
    <source>
        <dbReference type="SAM" id="Phobius"/>
    </source>
</evidence>
<feature type="transmembrane region" description="Helical" evidence="1">
    <location>
        <begin position="43"/>
        <end position="63"/>
    </location>
</feature>
<dbReference type="AlphaFoldDB" id="A0A4R1IH65"/>
<keyword evidence="1" id="KW-1133">Transmembrane helix</keyword>
<name>A0A4R1IH65_ANCAQ</name>
<keyword evidence="4" id="KW-1185">Reference proteome</keyword>
<dbReference type="InterPro" id="IPR058208">
    <property type="entry name" value="PACE"/>
</dbReference>
<accession>A0A4R1IH65</accession>
<dbReference type="NCBIfam" id="NF033664">
    <property type="entry name" value="PACE_transport"/>
    <property type="match status" value="1"/>
</dbReference>
<dbReference type="InterPro" id="IPR007896">
    <property type="entry name" value="BTP_bacteria"/>
</dbReference>
<evidence type="ECO:0000313" key="3">
    <source>
        <dbReference type="EMBL" id="TCK30782.1"/>
    </source>
</evidence>
<gene>
    <name evidence="3" type="ORF">EV667_0884</name>
</gene>
<comment type="caution">
    <text evidence="3">The sequence shown here is derived from an EMBL/GenBank/DDBJ whole genome shotgun (WGS) entry which is preliminary data.</text>
</comment>
<proteinExistence type="predicted"/>
<reference evidence="3 4" key="1">
    <citation type="submission" date="2019-03" db="EMBL/GenBank/DDBJ databases">
        <title>Genomic Encyclopedia of Type Strains, Phase IV (KMG-IV): sequencing the most valuable type-strain genomes for metagenomic binning, comparative biology and taxonomic classification.</title>
        <authorList>
            <person name="Goeker M."/>
        </authorList>
    </citation>
    <scope>NUCLEOTIDE SEQUENCE [LARGE SCALE GENOMIC DNA]</scope>
    <source>
        <strain evidence="3 4">DSM 101</strain>
    </source>
</reference>
<keyword evidence="1" id="KW-0472">Membrane</keyword>
<organism evidence="3 4">
    <name type="scientific">Ancylobacter aquaticus</name>
    <dbReference type="NCBI Taxonomy" id="100"/>
    <lineage>
        <taxon>Bacteria</taxon>
        <taxon>Pseudomonadati</taxon>
        <taxon>Pseudomonadota</taxon>
        <taxon>Alphaproteobacteria</taxon>
        <taxon>Hyphomicrobiales</taxon>
        <taxon>Xanthobacteraceae</taxon>
        <taxon>Ancylobacter</taxon>
    </lineage>
</organism>